<keyword evidence="4" id="KW-1185">Reference proteome</keyword>
<feature type="chain" id="PRO_5016811354" evidence="1">
    <location>
        <begin position="24"/>
        <end position="273"/>
    </location>
</feature>
<comment type="caution">
    <text evidence="3">The sequence shown here is derived from an EMBL/GenBank/DDBJ whole genome shotgun (WGS) entry which is preliminary data.</text>
</comment>
<dbReference type="InterPro" id="IPR013766">
    <property type="entry name" value="Thioredoxin_domain"/>
</dbReference>
<dbReference type="PROSITE" id="PS51352">
    <property type="entry name" value="THIOREDOXIN_2"/>
    <property type="match status" value="1"/>
</dbReference>
<dbReference type="Proteomes" id="UP000254848">
    <property type="component" value="Unassembled WGS sequence"/>
</dbReference>
<evidence type="ECO:0000313" key="4">
    <source>
        <dbReference type="Proteomes" id="UP000254848"/>
    </source>
</evidence>
<evidence type="ECO:0000259" key="2">
    <source>
        <dbReference type="PROSITE" id="PS51352"/>
    </source>
</evidence>
<sequence>MKTSFAVSFLCFALSAGTFPAHAETSKTLTDEQLGQMAERYFEQHPDKLGRIMATWLSEHPEFLVTASQNLQQKQEMEQRQVMQSLAWKERATLLDPATPSVGPKDAKVALVMFFDYQCIYCSKINPVLEQVIKANPKVRFVFKDFPIFASRWPVSGYAAAVGETIWQQKGAQAYLAYHNAVFSTGKNEGALTAQDVNQAADKWLSAQQRKTVDKAQPAIQANMDLGQRLQIAGTPAFIIMPQNAGDAQAVTVIPGSTTQDILQKAISQAEKG</sequence>
<accession>A0A370QLZ0</accession>
<dbReference type="GO" id="GO:0016853">
    <property type="term" value="F:isomerase activity"/>
    <property type="evidence" value="ECO:0007669"/>
    <property type="project" value="UniProtKB-KW"/>
</dbReference>
<protein>
    <submittedName>
        <fullName evidence="3">Protein-disulfide isomerase</fullName>
    </submittedName>
</protein>
<dbReference type="Gene3D" id="3.40.30.10">
    <property type="entry name" value="Glutaredoxin"/>
    <property type="match status" value="1"/>
</dbReference>
<feature type="domain" description="Thioredoxin" evidence="2">
    <location>
        <begin position="54"/>
        <end position="272"/>
    </location>
</feature>
<keyword evidence="1" id="KW-0732">Signal</keyword>
<evidence type="ECO:0000313" key="3">
    <source>
        <dbReference type="EMBL" id="RDK89395.1"/>
    </source>
</evidence>
<dbReference type="SUPFAM" id="SSF52833">
    <property type="entry name" value="Thioredoxin-like"/>
    <property type="match status" value="1"/>
</dbReference>
<dbReference type="EMBL" id="QRAP01000007">
    <property type="protein sequence ID" value="RDK89395.1"/>
    <property type="molecule type" value="Genomic_DNA"/>
</dbReference>
<evidence type="ECO:0000256" key="1">
    <source>
        <dbReference type="SAM" id="SignalP"/>
    </source>
</evidence>
<dbReference type="Pfam" id="PF13462">
    <property type="entry name" value="Thioredoxin_4"/>
    <property type="match status" value="1"/>
</dbReference>
<organism evidence="3 4">
    <name type="scientific">Enterobacillus tribolii</name>
    <dbReference type="NCBI Taxonomy" id="1487935"/>
    <lineage>
        <taxon>Bacteria</taxon>
        <taxon>Pseudomonadati</taxon>
        <taxon>Pseudomonadota</taxon>
        <taxon>Gammaproteobacteria</taxon>
        <taxon>Enterobacterales</taxon>
        <taxon>Hafniaceae</taxon>
        <taxon>Enterobacillus</taxon>
    </lineage>
</organism>
<dbReference type="RefSeq" id="WP_115459274.1">
    <property type="nucleotide sequence ID" value="NZ_QRAP01000007.1"/>
</dbReference>
<proteinExistence type="predicted"/>
<reference evidence="3 4" key="1">
    <citation type="submission" date="2018-07" db="EMBL/GenBank/DDBJ databases">
        <title>Genomic Encyclopedia of Type Strains, Phase IV (KMG-IV): sequencing the most valuable type-strain genomes for metagenomic binning, comparative biology and taxonomic classification.</title>
        <authorList>
            <person name="Goeker M."/>
        </authorList>
    </citation>
    <scope>NUCLEOTIDE SEQUENCE [LARGE SCALE GENOMIC DNA]</scope>
    <source>
        <strain evidence="3 4">DSM 103736</strain>
    </source>
</reference>
<dbReference type="CDD" id="cd03023">
    <property type="entry name" value="DsbA_Com1_like"/>
    <property type="match status" value="1"/>
</dbReference>
<keyword evidence="3" id="KW-0413">Isomerase</keyword>
<dbReference type="InterPro" id="IPR036249">
    <property type="entry name" value="Thioredoxin-like_sf"/>
</dbReference>
<dbReference type="AlphaFoldDB" id="A0A370QLZ0"/>
<dbReference type="InterPro" id="IPR012336">
    <property type="entry name" value="Thioredoxin-like_fold"/>
</dbReference>
<dbReference type="OrthoDB" id="9780340at2"/>
<name>A0A370QLZ0_9GAMM</name>
<feature type="signal peptide" evidence="1">
    <location>
        <begin position="1"/>
        <end position="23"/>
    </location>
</feature>
<gene>
    <name evidence="3" type="ORF">C8D90_10746</name>
</gene>